<dbReference type="Proteomes" id="UP000064967">
    <property type="component" value="Chromosome"/>
</dbReference>
<gene>
    <name evidence="1" type="ORF">AKJ09_00607</name>
</gene>
<name>A0A0K1PK75_9BACT</name>
<dbReference type="OrthoDB" id="5510165at2"/>
<protein>
    <recommendedName>
        <fullName evidence="3">SWIM-type domain-containing protein</fullName>
    </recommendedName>
</protein>
<evidence type="ECO:0000313" key="1">
    <source>
        <dbReference type="EMBL" id="AKU93943.1"/>
    </source>
</evidence>
<evidence type="ECO:0000313" key="2">
    <source>
        <dbReference type="Proteomes" id="UP000064967"/>
    </source>
</evidence>
<dbReference type="KEGG" id="llu:AKJ09_00607"/>
<dbReference type="AlphaFoldDB" id="A0A0K1PK75"/>
<dbReference type="STRING" id="1391654.AKJ09_00607"/>
<sequence length="161" mass="17406">MASTKQTVDLPKLIEQLDKATGDGRMDKVRKMLKADRFQLFSEVTDGHVTGVVKSQTDASLFYACKISDQGAFMCCTQNLNVCGGLRGKPCKHLLVLLVGLAQAGAADADVLSKWAKSAAGKKPALDKDAMSATFVKYKGAEAGEIDWRPTETIPEDYYAL</sequence>
<proteinExistence type="predicted"/>
<accession>A0A0K1PK75</accession>
<keyword evidence="2" id="KW-1185">Reference proteome</keyword>
<reference evidence="1 2" key="1">
    <citation type="submission" date="2015-08" db="EMBL/GenBank/DDBJ databases">
        <authorList>
            <person name="Babu N.S."/>
            <person name="Beckwith C.J."/>
            <person name="Beseler K.G."/>
            <person name="Brison A."/>
            <person name="Carone J.V."/>
            <person name="Caskin T.P."/>
            <person name="Diamond M."/>
            <person name="Durham M.E."/>
            <person name="Foxe J.M."/>
            <person name="Go M."/>
            <person name="Henderson B.A."/>
            <person name="Jones I.B."/>
            <person name="McGettigan J.A."/>
            <person name="Micheletti S.J."/>
            <person name="Nasrallah M.E."/>
            <person name="Ortiz D."/>
            <person name="Piller C.R."/>
            <person name="Privatt S.R."/>
            <person name="Schneider S.L."/>
            <person name="Sharp S."/>
            <person name="Smith T.C."/>
            <person name="Stanton J.D."/>
            <person name="Ullery H.E."/>
            <person name="Wilson R.J."/>
            <person name="Serrano M.G."/>
            <person name="Buck G."/>
            <person name="Lee V."/>
            <person name="Wang Y."/>
            <person name="Carvalho R."/>
            <person name="Voegtly L."/>
            <person name="Shi R."/>
            <person name="Duckworth R."/>
            <person name="Johnson A."/>
            <person name="Loviza R."/>
            <person name="Walstead R."/>
            <person name="Shah Z."/>
            <person name="Kiflezghi M."/>
            <person name="Wade K."/>
            <person name="Ball S.L."/>
            <person name="Bradley K.W."/>
            <person name="Asai D.J."/>
            <person name="Bowman C.A."/>
            <person name="Russell D.A."/>
            <person name="Pope W.H."/>
            <person name="Jacobs-Sera D."/>
            <person name="Hendrix R.W."/>
            <person name="Hatfull G.F."/>
        </authorList>
    </citation>
    <scope>NUCLEOTIDE SEQUENCE [LARGE SCALE GENOMIC DNA]</scope>
    <source>
        <strain evidence="1 2">DSM 27648</strain>
    </source>
</reference>
<organism evidence="1 2">
    <name type="scientific">Labilithrix luteola</name>
    <dbReference type="NCBI Taxonomy" id="1391654"/>
    <lineage>
        <taxon>Bacteria</taxon>
        <taxon>Pseudomonadati</taxon>
        <taxon>Myxococcota</taxon>
        <taxon>Polyangia</taxon>
        <taxon>Polyangiales</taxon>
        <taxon>Labilitrichaceae</taxon>
        <taxon>Labilithrix</taxon>
    </lineage>
</organism>
<dbReference type="EMBL" id="CP012333">
    <property type="protein sequence ID" value="AKU93943.1"/>
    <property type="molecule type" value="Genomic_DNA"/>
</dbReference>
<dbReference type="RefSeq" id="WP_146645617.1">
    <property type="nucleotide sequence ID" value="NZ_CP012333.1"/>
</dbReference>
<evidence type="ECO:0008006" key="3">
    <source>
        <dbReference type="Google" id="ProtNLM"/>
    </source>
</evidence>